<dbReference type="PROSITE" id="PS00530">
    <property type="entry name" value="RNASE_T2_1"/>
    <property type="match status" value="1"/>
</dbReference>
<keyword evidence="2" id="KW-0540">Nuclease</keyword>
<sequence>MKSSFSILVLVSTIQLMTVLCASGDFDFFYFVQQWPGSYCDTKRSCCYPSSGKPAADFGIHGLWPNYKDGSYPSNCDPDSLFEASSISDLKSQMQSEWPTLACPSSDGIHFWTHEWEKHGTCSESMLDQHGYFETALKLKKEIGLLKLLTNAGIKPDGRFYSIKSIEEAIKEATGFTPGMDCNVDGSRHSQLYQIYMCVDSTGSNLIECPILPGRRCSSTIEFPKF</sequence>
<dbReference type="GO" id="GO:0033897">
    <property type="term" value="F:ribonuclease T2 activity"/>
    <property type="evidence" value="ECO:0007669"/>
    <property type="project" value="InterPro"/>
</dbReference>
<name>A0A7J7KVY2_9MAGN</name>
<reference evidence="10 11" key="1">
    <citation type="journal article" date="2020" name="IScience">
        <title>Genome Sequencing of the Endangered Kingdonia uniflora (Circaeasteraceae, Ranunculales) Reveals Potential Mechanisms of Evolutionary Specialization.</title>
        <authorList>
            <person name="Sun Y."/>
            <person name="Deng T."/>
            <person name="Zhang A."/>
            <person name="Moore M.J."/>
            <person name="Landis J.B."/>
            <person name="Lin N."/>
            <person name="Zhang H."/>
            <person name="Zhang X."/>
            <person name="Huang J."/>
            <person name="Zhang X."/>
            <person name="Sun H."/>
            <person name="Wang H."/>
        </authorList>
    </citation>
    <scope>NUCLEOTIDE SEQUENCE [LARGE SCALE GENOMIC DNA]</scope>
    <source>
        <strain evidence="10">TB1705</strain>
        <tissue evidence="10">Leaf</tissue>
    </source>
</reference>
<dbReference type="OrthoDB" id="435754at2759"/>
<dbReference type="PROSITE" id="PS50896">
    <property type="entry name" value="LISH"/>
    <property type="match status" value="1"/>
</dbReference>
<dbReference type="InterPro" id="IPR018188">
    <property type="entry name" value="RNase_T2_His_AS_1"/>
</dbReference>
<evidence type="ECO:0000256" key="9">
    <source>
        <dbReference type="SAM" id="SignalP"/>
    </source>
</evidence>
<evidence type="ECO:0000256" key="5">
    <source>
        <dbReference type="ARBA" id="ARBA00023157"/>
    </source>
</evidence>
<keyword evidence="3" id="KW-0255">Endonuclease</keyword>
<comment type="caution">
    <text evidence="10">The sequence shown here is derived from an EMBL/GenBank/DDBJ whole genome shotgun (WGS) entry which is preliminary data.</text>
</comment>
<keyword evidence="4" id="KW-0378">Hydrolase</keyword>
<evidence type="ECO:0000256" key="7">
    <source>
        <dbReference type="PIRSR" id="PIRSR633697-1"/>
    </source>
</evidence>
<organism evidence="10 11">
    <name type="scientific">Kingdonia uniflora</name>
    <dbReference type="NCBI Taxonomy" id="39325"/>
    <lineage>
        <taxon>Eukaryota</taxon>
        <taxon>Viridiplantae</taxon>
        <taxon>Streptophyta</taxon>
        <taxon>Embryophyta</taxon>
        <taxon>Tracheophyta</taxon>
        <taxon>Spermatophyta</taxon>
        <taxon>Magnoliopsida</taxon>
        <taxon>Ranunculales</taxon>
        <taxon>Circaeasteraceae</taxon>
        <taxon>Kingdonia</taxon>
    </lineage>
</organism>
<keyword evidence="11" id="KW-1185">Reference proteome</keyword>
<evidence type="ECO:0000313" key="11">
    <source>
        <dbReference type="Proteomes" id="UP000541444"/>
    </source>
</evidence>
<dbReference type="Pfam" id="PF00445">
    <property type="entry name" value="Ribonuclease_T2"/>
    <property type="match status" value="1"/>
</dbReference>
<keyword evidence="9" id="KW-0732">Signal</keyword>
<feature type="active site" evidence="7">
    <location>
        <position position="119"/>
    </location>
</feature>
<dbReference type="EMBL" id="JACGCM010002836">
    <property type="protein sequence ID" value="KAF6134520.1"/>
    <property type="molecule type" value="Genomic_DNA"/>
</dbReference>
<dbReference type="InterPro" id="IPR033130">
    <property type="entry name" value="RNase_T2_His_AS_2"/>
</dbReference>
<evidence type="ECO:0000256" key="6">
    <source>
        <dbReference type="ARBA" id="ARBA00023239"/>
    </source>
</evidence>
<dbReference type="SUPFAM" id="SSF55895">
    <property type="entry name" value="Ribonuclease Rh-like"/>
    <property type="match status" value="1"/>
</dbReference>
<dbReference type="GO" id="GO:0006401">
    <property type="term" value="P:RNA catabolic process"/>
    <property type="evidence" value="ECO:0007669"/>
    <property type="project" value="TreeGrafter"/>
</dbReference>
<feature type="signal peptide" evidence="9">
    <location>
        <begin position="1"/>
        <end position="24"/>
    </location>
</feature>
<gene>
    <name evidence="10" type="ORF">GIB67_028541</name>
</gene>
<keyword evidence="5" id="KW-1015">Disulfide bond</keyword>
<dbReference type="InterPro" id="IPR033697">
    <property type="entry name" value="Ribonuclease_T2_eukaryotic"/>
</dbReference>
<dbReference type="PANTHER" id="PTHR11240:SF75">
    <property type="entry name" value="RIBONUCLEASE 3"/>
    <property type="match status" value="1"/>
</dbReference>
<feature type="active site" evidence="7">
    <location>
        <position position="61"/>
    </location>
</feature>
<dbReference type="CDD" id="cd01061">
    <property type="entry name" value="RNase_T2_euk"/>
    <property type="match status" value="1"/>
</dbReference>
<feature type="chain" id="PRO_5029905258" evidence="9">
    <location>
        <begin position="25"/>
        <end position="226"/>
    </location>
</feature>
<evidence type="ECO:0000256" key="4">
    <source>
        <dbReference type="ARBA" id="ARBA00022801"/>
    </source>
</evidence>
<evidence type="ECO:0000256" key="3">
    <source>
        <dbReference type="ARBA" id="ARBA00022759"/>
    </source>
</evidence>
<evidence type="ECO:0000313" key="10">
    <source>
        <dbReference type="EMBL" id="KAF6134520.1"/>
    </source>
</evidence>
<dbReference type="AlphaFoldDB" id="A0A7J7KVY2"/>
<protein>
    <submittedName>
        <fullName evidence="10">Uncharacterized protein</fullName>
    </submittedName>
</protein>
<keyword evidence="6" id="KW-0456">Lyase</keyword>
<dbReference type="InterPro" id="IPR036430">
    <property type="entry name" value="RNase_T2-like_sf"/>
</dbReference>
<proteinExistence type="inferred from homology"/>
<dbReference type="Gene3D" id="3.90.730.10">
    <property type="entry name" value="Ribonuclease T2-like"/>
    <property type="match status" value="1"/>
</dbReference>
<comment type="similarity">
    <text evidence="1 8">Belongs to the RNase T2 family.</text>
</comment>
<dbReference type="GO" id="GO:0003723">
    <property type="term" value="F:RNA binding"/>
    <property type="evidence" value="ECO:0007669"/>
    <property type="project" value="InterPro"/>
</dbReference>
<dbReference type="GO" id="GO:0016787">
    <property type="term" value="F:hydrolase activity"/>
    <property type="evidence" value="ECO:0007669"/>
    <property type="project" value="UniProtKB-KW"/>
</dbReference>
<evidence type="ECO:0000256" key="8">
    <source>
        <dbReference type="RuleBase" id="RU004328"/>
    </source>
</evidence>
<dbReference type="PROSITE" id="PS00531">
    <property type="entry name" value="RNASE_T2_2"/>
    <property type="match status" value="1"/>
</dbReference>
<accession>A0A7J7KVY2</accession>
<evidence type="ECO:0000256" key="2">
    <source>
        <dbReference type="ARBA" id="ARBA00022722"/>
    </source>
</evidence>
<dbReference type="Proteomes" id="UP000541444">
    <property type="component" value="Unassembled WGS sequence"/>
</dbReference>
<evidence type="ECO:0000256" key="1">
    <source>
        <dbReference type="ARBA" id="ARBA00007469"/>
    </source>
</evidence>
<dbReference type="InterPro" id="IPR001568">
    <property type="entry name" value="RNase_T2-like"/>
</dbReference>
<dbReference type="PANTHER" id="PTHR11240">
    <property type="entry name" value="RIBONUCLEASE T2"/>
    <property type="match status" value="1"/>
</dbReference>
<dbReference type="InterPro" id="IPR006594">
    <property type="entry name" value="LisH"/>
</dbReference>
<feature type="active site" evidence="7">
    <location>
        <position position="115"/>
    </location>
</feature>
<dbReference type="FunFam" id="3.90.730.10:FF:000003">
    <property type="entry name" value="Ribonuclease 3"/>
    <property type="match status" value="1"/>
</dbReference>
<dbReference type="GO" id="GO:0005576">
    <property type="term" value="C:extracellular region"/>
    <property type="evidence" value="ECO:0007669"/>
    <property type="project" value="TreeGrafter"/>
</dbReference>